<accession>A0A8J6NBN2</accession>
<protein>
    <submittedName>
        <fullName evidence="6">PAS domain S-box protein</fullName>
    </submittedName>
</protein>
<evidence type="ECO:0000259" key="5">
    <source>
        <dbReference type="PROSITE" id="PS50113"/>
    </source>
</evidence>
<dbReference type="InterPro" id="IPR000700">
    <property type="entry name" value="PAS-assoc_C"/>
</dbReference>
<dbReference type="SMART" id="SM00086">
    <property type="entry name" value="PAC"/>
    <property type="match status" value="2"/>
</dbReference>
<evidence type="ECO:0000313" key="7">
    <source>
        <dbReference type="Proteomes" id="UP000614424"/>
    </source>
</evidence>
<proteinExistence type="predicted"/>
<feature type="domain" description="PAC" evidence="5">
    <location>
        <begin position="227"/>
        <end position="279"/>
    </location>
</feature>
<dbReference type="Gene3D" id="3.40.50.2300">
    <property type="match status" value="1"/>
</dbReference>
<dbReference type="SMART" id="SM00448">
    <property type="entry name" value="REC"/>
    <property type="match status" value="1"/>
</dbReference>
<evidence type="ECO:0000259" key="3">
    <source>
        <dbReference type="PROSITE" id="PS50110"/>
    </source>
</evidence>
<dbReference type="EMBL" id="JACNJZ010000051">
    <property type="protein sequence ID" value="MBC8316739.1"/>
    <property type="molecule type" value="Genomic_DNA"/>
</dbReference>
<dbReference type="Gene3D" id="3.30.450.20">
    <property type="entry name" value="PAS domain"/>
    <property type="match status" value="3"/>
</dbReference>
<dbReference type="PANTHER" id="PTHR44591:SF3">
    <property type="entry name" value="RESPONSE REGULATORY DOMAIN-CONTAINING PROTEIN"/>
    <property type="match status" value="1"/>
</dbReference>
<dbReference type="Pfam" id="PF00072">
    <property type="entry name" value="Response_reg"/>
    <property type="match status" value="1"/>
</dbReference>
<dbReference type="Proteomes" id="UP000614424">
    <property type="component" value="Unassembled WGS sequence"/>
</dbReference>
<dbReference type="Pfam" id="PF13188">
    <property type="entry name" value="PAS_8"/>
    <property type="match status" value="1"/>
</dbReference>
<comment type="caution">
    <text evidence="6">The sequence shown here is derived from an EMBL/GenBank/DDBJ whole genome shotgun (WGS) entry which is preliminary data.</text>
</comment>
<dbReference type="PANTHER" id="PTHR44591">
    <property type="entry name" value="STRESS RESPONSE REGULATOR PROTEIN 1"/>
    <property type="match status" value="1"/>
</dbReference>
<dbReference type="PROSITE" id="PS50113">
    <property type="entry name" value="PAC"/>
    <property type="match status" value="2"/>
</dbReference>
<dbReference type="PROSITE" id="PS50112">
    <property type="entry name" value="PAS"/>
    <property type="match status" value="1"/>
</dbReference>
<dbReference type="AlphaFoldDB" id="A0A8J6NBN2"/>
<dbReference type="InterPro" id="IPR050595">
    <property type="entry name" value="Bact_response_regulator"/>
</dbReference>
<sequence>MKILIAEDTPDSRLVLKKMLESSGHEVIEAINGQDALEKARLTSPELIVSDVLMPVMDGFKLCYEVKHDDALRNIPFVFYTATYIDLEDERLAISLGASRFIIKPMEPERFVEIMAEIIREVERKEIVIPEEPIAEPVDIFRKYDSRLAQKLVDKVLELELYNRVFDNSLDAIVVVNNYRHIVRQNNAHRQMLGYKDADLWGKSPFEYLNKDTVKVINESLESSGAAHGQCEVKTKTGLFRPVDYSIFPIKNEKSEIREYVWMLRDISSRLAAEKQLKAEKHKLERITQSIGVGIVEISREYKTIWANEVIQNIFGDVVGKQCHSKYNQRDAVCPDCGVKEVFEKGLSESTHEQVGKNADGKTIWSRIIATPLYDDQGKINSALEVVVDITEMKETEEKLRKAYNEWDRTFDAITDVVTIQDTELRIVRANNAACTMFNLPMEDMSASAVTNFSVDHQCPVKDALCHLQ</sequence>
<dbReference type="PROSITE" id="PS50110">
    <property type="entry name" value="RESPONSE_REGULATORY"/>
    <property type="match status" value="1"/>
</dbReference>
<keyword evidence="1 2" id="KW-0597">Phosphoprotein</keyword>
<feature type="domain" description="Response regulatory" evidence="3">
    <location>
        <begin position="2"/>
        <end position="119"/>
    </location>
</feature>
<feature type="domain" description="PAS" evidence="4">
    <location>
        <begin position="158"/>
        <end position="228"/>
    </location>
</feature>
<evidence type="ECO:0000256" key="1">
    <source>
        <dbReference type="ARBA" id="ARBA00022553"/>
    </source>
</evidence>
<dbReference type="NCBIfam" id="TIGR00229">
    <property type="entry name" value="sensory_box"/>
    <property type="match status" value="2"/>
</dbReference>
<evidence type="ECO:0000259" key="4">
    <source>
        <dbReference type="PROSITE" id="PS50112"/>
    </source>
</evidence>
<evidence type="ECO:0000256" key="2">
    <source>
        <dbReference type="PROSITE-ProRule" id="PRU00169"/>
    </source>
</evidence>
<dbReference type="InterPro" id="IPR001610">
    <property type="entry name" value="PAC"/>
</dbReference>
<gene>
    <name evidence="6" type="ORF">H8E41_02465</name>
</gene>
<dbReference type="Pfam" id="PF13426">
    <property type="entry name" value="PAS_9"/>
    <property type="match status" value="2"/>
</dbReference>
<dbReference type="InterPro" id="IPR001789">
    <property type="entry name" value="Sig_transdc_resp-reg_receiver"/>
</dbReference>
<dbReference type="SUPFAM" id="SSF55785">
    <property type="entry name" value="PYP-like sensor domain (PAS domain)"/>
    <property type="match status" value="3"/>
</dbReference>
<feature type="domain" description="PAC" evidence="5">
    <location>
        <begin position="349"/>
        <end position="402"/>
    </location>
</feature>
<dbReference type="InterPro" id="IPR000014">
    <property type="entry name" value="PAS"/>
</dbReference>
<dbReference type="SMART" id="SM00091">
    <property type="entry name" value="PAS"/>
    <property type="match status" value="3"/>
</dbReference>
<dbReference type="InterPro" id="IPR035965">
    <property type="entry name" value="PAS-like_dom_sf"/>
</dbReference>
<evidence type="ECO:0000313" key="6">
    <source>
        <dbReference type="EMBL" id="MBC8316739.1"/>
    </source>
</evidence>
<organism evidence="6 7">
    <name type="scientific">Candidatus Desulfobia pelagia</name>
    <dbReference type="NCBI Taxonomy" id="2841692"/>
    <lineage>
        <taxon>Bacteria</taxon>
        <taxon>Pseudomonadati</taxon>
        <taxon>Thermodesulfobacteriota</taxon>
        <taxon>Desulfobulbia</taxon>
        <taxon>Desulfobulbales</taxon>
        <taxon>Desulfobulbaceae</taxon>
        <taxon>Candidatus Desulfobia</taxon>
    </lineage>
</organism>
<dbReference type="GO" id="GO:0000160">
    <property type="term" value="P:phosphorelay signal transduction system"/>
    <property type="evidence" value="ECO:0007669"/>
    <property type="project" value="InterPro"/>
</dbReference>
<dbReference type="CDD" id="cd00130">
    <property type="entry name" value="PAS"/>
    <property type="match status" value="2"/>
</dbReference>
<reference evidence="6 7" key="1">
    <citation type="submission" date="2020-08" db="EMBL/GenBank/DDBJ databases">
        <title>Bridging the membrane lipid divide: bacteria of the FCB group superphylum have the potential to synthesize archaeal ether lipids.</title>
        <authorList>
            <person name="Villanueva L."/>
            <person name="Von Meijenfeldt F.A.B."/>
            <person name="Westbye A.B."/>
            <person name="Yadav S."/>
            <person name="Hopmans E.C."/>
            <person name="Dutilh B.E."/>
            <person name="Sinninghe Damste J.S."/>
        </authorList>
    </citation>
    <scope>NUCLEOTIDE SEQUENCE [LARGE SCALE GENOMIC DNA]</scope>
    <source>
        <strain evidence="6">NIOZ-UU47</strain>
    </source>
</reference>
<feature type="modified residue" description="4-aspartylphosphate" evidence="2">
    <location>
        <position position="51"/>
    </location>
</feature>
<name>A0A8J6NBN2_9BACT</name>
<dbReference type="InterPro" id="IPR011006">
    <property type="entry name" value="CheY-like_superfamily"/>
</dbReference>
<dbReference type="SUPFAM" id="SSF52172">
    <property type="entry name" value="CheY-like"/>
    <property type="match status" value="1"/>
</dbReference>